<accession>X1BGW8</accession>
<comment type="caution">
    <text evidence="3">The sequence shown here is derived from an EMBL/GenBank/DDBJ whole genome shotgun (WGS) entry which is preliminary data.</text>
</comment>
<proteinExistence type="inferred from homology"/>
<evidence type="ECO:0000256" key="1">
    <source>
        <dbReference type="ARBA" id="ARBA00010857"/>
    </source>
</evidence>
<evidence type="ECO:0000313" key="3">
    <source>
        <dbReference type="EMBL" id="GAG80432.1"/>
    </source>
</evidence>
<dbReference type="InterPro" id="IPR023486">
    <property type="entry name" value="TFIIB_CS"/>
</dbReference>
<organism evidence="3">
    <name type="scientific">marine sediment metagenome</name>
    <dbReference type="NCBI Taxonomy" id="412755"/>
    <lineage>
        <taxon>unclassified sequences</taxon>
        <taxon>metagenomes</taxon>
        <taxon>ecological metagenomes</taxon>
    </lineage>
</organism>
<dbReference type="InterPro" id="IPR013150">
    <property type="entry name" value="TFIIB_cyclin"/>
</dbReference>
<gene>
    <name evidence="3" type="ORF">S01H4_21498</name>
</gene>
<dbReference type="EMBL" id="BART01009749">
    <property type="protein sequence ID" value="GAG80432.1"/>
    <property type="molecule type" value="Genomic_DNA"/>
</dbReference>
<reference evidence="3" key="1">
    <citation type="journal article" date="2014" name="Front. Microbiol.">
        <title>High frequency of phylogenetically diverse reductive dehalogenase-homologous genes in deep subseafloor sedimentary metagenomes.</title>
        <authorList>
            <person name="Kawai M."/>
            <person name="Futagami T."/>
            <person name="Toyoda A."/>
            <person name="Takaki Y."/>
            <person name="Nishi S."/>
            <person name="Hori S."/>
            <person name="Arai W."/>
            <person name="Tsubouchi T."/>
            <person name="Morono Y."/>
            <person name="Uchiyama I."/>
            <person name="Ito T."/>
            <person name="Fujiyama A."/>
            <person name="Inagaki F."/>
            <person name="Takami H."/>
        </authorList>
    </citation>
    <scope>NUCLEOTIDE SEQUENCE</scope>
    <source>
        <strain evidence="3">Expedition CK06-06</strain>
    </source>
</reference>
<evidence type="ECO:0000259" key="2">
    <source>
        <dbReference type="Pfam" id="PF00382"/>
    </source>
</evidence>
<feature type="domain" description="Transcription factor TFIIB cyclin-like" evidence="2">
    <location>
        <begin position="1"/>
        <end position="43"/>
    </location>
</feature>
<dbReference type="GO" id="GO:0017025">
    <property type="term" value="F:TBP-class protein binding"/>
    <property type="evidence" value="ECO:0007669"/>
    <property type="project" value="InterPro"/>
</dbReference>
<dbReference type="Pfam" id="PF00382">
    <property type="entry name" value="TFIIB"/>
    <property type="match status" value="1"/>
</dbReference>
<dbReference type="InterPro" id="IPR036915">
    <property type="entry name" value="Cyclin-like_sf"/>
</dbReference>
<dbReference type="AlphaFoldDB" id="X1BGW8"/>
<dbReference type="SUPFAM" id="SSF47954">
    <property type="entry name" value="Cyclin-like"/>
    <property type="match status" value="1"/>
</dbReference>
<sequence>GRKPSGIMASAIYIAARMEEGVNISQIKIAEDLGITEATLRTGARQIKDLLGLSITRFPDRRERYVCPFCEESFTSLDDLQIHLWRKKIKPSSSLRVWMFNDDGVLVNEELIEKMRKHV</sequence>
<comment type="similarity">
    <text evidence="1">Belongs to the TFIIB family.</text>
</comment>
<name>X1BGW8_9ZZZZ</name>
<feature type="non-terminal residue" evidence="3">
    <location>
        <position position="1"/>
    </location>
</feature>
<protein>
    <recommendedName>
        <fullName evidence="2">Transcription factor TFIIB cyclin-like domain-containing protein</fullName>
    </recommendedName>
</protein>
<dbReference type="Gene3D" id="1.10.472.10">
    <property type="entry name" value="Cyclin-like"/>
    <property type="match status" value="1"/>
</dbReference>
<dbReference type="PROSITE" id="PS00782">
    <property type="entry name" value="TFIIB"/>
    <property type="match status" value="1"/>
</dbReference>